<evidence type="ECO:0000259" key="1">
    <source>
        <dbReference type="Pfam" id="PF01850"/>
    </source>
</evidence>
<accession>A0A101DXV8</accession>
<dbReference type="PANTHER" id="PTHR39677:SF4">
    <property type="entry name" value="RIBONUCLEASE VAPC6"/>
    <property type="match status" value="1"/>
</dbReference>
<comment type="caution">
    <text evidence="2">The sequence shown here is derived from an EMBL/GenBank/DDBJ whole genome shotgun (WGS) entry which is preliminary data.</text>
</comment>
<dbReference type="EMBL" id="LGEX01000142">
    <property type="protein sequence ID" value="KUK05323.1"/>
    <property type="molecule type" value="Genomic_DNA"/>
</dbReference>
<dbReference type="Proteomes" id="UP000054015">
    <property type="component" value="Unassembled WGS sequence"/>
</dbReference>
<evidence type="ECO:0000313" key="3">
    <source>
        <dbReference type="Proteomes" id="UP000054015"/>
    </source>
</evidence>
<dbReference type="SUPFAM" id="SSF88723">
    <property type="entry name" value="PIN domain-like"/>
    <property type="match status" value="1"/>
</dbReference>
<protein>
    <submittedName>
        <fullName evidence="2">Putative ribonuclease VapC</fullName>
    </submittedName>
</protein>
<evidence type="ECO:0000313" key="2">
    <source>
        <dbReference type="EMBL" id="KUK05323.1"/>
    </source>
</evidence>
<proteinExistence type="predicted"/>
<sequence>VIKKLKEDSNVYEKSLKNAKLFYSSILHDGFQILPLPSWDLVLEIMERYRLLPNDALIAATCKHYGIKKIATFDEDFRRVDFLQVVEL</sequence>
<gene>
    <name evidence="2" type="ORF">XD48_2449</name>
</gene>
<dbReference type="Gene3D" id="3.40.50.1010">
    <property type="entry name" value="5'-nuclease"/>
    <property type="match status" value="1"/>
</dbReference>
<dbReference type="PATRIC" id="fig|2234.7.peg.1113"/>
<reference evidence="3" key="1">
    <citation type="journal article" date="2015" name="MBio">
        <title>Genome-Resolved Metagenomic Analysis Reveals Roles for Candidate Phyla and Other Microbial Community Members in Biogeochemical Transformations in Oil Reservoirs.</title>
        <authorList>
            <person name="Hu P."/>
            <person name="Tom L."/>
            <person name="Singh A."/>
            <person name="Thomas B.C."/>
            <person name="Baker B.J."/>
            <person name="Piceno Y.M."/>
            <person name="Andersen G.L."/>
            <person name="Banfield J.F."/>
        </authorList>
    </citation>
    <scope>NUCLEOTIDE SEQUENCE [LARGE SCALE GENOMIC DNA]</scope>
</reference>
<dbReference type="AlphaFoldDB" id="A0A101DXV8"/>
<name>A0A101DXV8_ARCFL</name>
<organism evidence="2 3">
    <name type="scientific">Archaeoglobus fulgidus</name>
    <dbReference type="NCBI Taxonomy" id="2234"/>
    <lineage>
        <taxon>Archaea</taxon>
        <taxon>Methanobacteriati</taxon>
        <taxon>Methanobacteriota</taxon>
        <taxon>Archaeoglobi</taxon>
        <taxon>Archaeoglobales</taxon>
        <taxon>Archaeoglobaceae</taxon>
        <taxon>Archaeoglobus</taxon>
    </lineage>
</organism>
<feature type="non-terminal residue" evidence="2">
    <location>
        <position position="1"/>
    </location>
</feature>
<dbReference type="PANTHER" id="PTHR39677">
    <property type="entry name" value="RIBONUCLEASE VAPC6"/>
    <property type="match status" value="1"/>
</dbReference>
<dbReference type="InterPro" id="IPR029060">
    <property type="entry name" value="PIN-like_dom_sf"/>
</dbReference>
<dbReference type="Pfam" id="PF01850">
    <property type="entry name" value="PIN"/>
    <property type="match status" value="1"/>
</dbReference>
<dbReference type="InterPro" id="IPR002716">
    <property type="entry name" value="PIN_dom"/>
</dbReference>
<feature type="domain" description="PIN" evidence="1">
    <location>
        <begin position="11"/>
        <end position="82"/>
    </location>
</feature>